<dbReference type="GO" id="GO:0004674">
    <property type="term" value="F:protein serine/threonine kinase activity"/>
    <property type="evidence" value="ECO:0007669"/>
    <property type="project" value="TreeGrafter"/>
</dbReference>
<dbReference type="AlphaFoldDB" id="A0A2J6REC6"/>
<dbReference type="PANTHER" id="PTHR44329">
    <property type="entry name" value="SERINE/THREONINE-PROTEIN KINASE TNNI3K-RELATED"/>
    <property type="match status" value="1"/>
</dbReference>
<accession>A0A2J6REC6</accession>
<organism evidence="6 7">
    <name type="scientific">Hyaloscypha variabilis (strain UAMH 11265 / GT02V1 / F)</name>
    <name type="common">Meliniomyces variabilis</name>
    <dbReference type="NCBI Taxonomy" id="1149755"/>
    <lineage>
        <taxon>Eukaryota</taxon>
        <taxon>Fungi</taxon>
        <taxon>Dikarya</taxon>
        <taxon>Ascomycota</taxon>
        <taxon>Pezizomycotina</taxon>
        <taxon>Leotiomycetes</taxon>
        <taxon>Helotiales</taxon>
        <taxon>Hyaloscyphaceae</taxon>
        <taxon>Hyaloscypha</taxon>
        <taxon>Hyaloscypha variabilis</taxon>
    </lineage>
</organism>
<evidence type="ECO:0000313" key="6">
    <source>
        <dbReference type="EMBL" id="PMD36864.1"/>
    </source>
</evidence>
<dbReference type="Pfam" id="PF00069">
    <property type="entry name" value="Pkinase"/>
    <property type="match status" value="1"/>
</dbReference>
<protein>
    <recommendedName>
        <fullName evidence="5">Protein kinase domain-containing protein</fullName>
    </recommendedName>
</protein>
<keyword evidence="1" id="KW-0808">Transferase</keyword>
<dbReference type="InterPro" id="IPR008271">
    <property type="entry name" value="Ser/Thr_kinase_AS"/>
</dbReference>
<name>A0A2J6REC6_HYAVF</name>
<reference evidence="6 7" key="1">
    <citation type="submission" date="2016-04" db="EMBL/GenBank/DDBJ databases">
        <title>A degradative enzymes factory behind the ericoid mycorrhizal symbiosis.</title>
        <authorList>
            <consortium name="DOE Joint Genome Institute"/>
            <person name="Martino E."/>
            <person name="Morin E."/>
            <person name="Grelet G."/>
            <person name="Kuo A."/>
            <person name="Kohler A."/>
            <person name="Daghino S."/>
            <person name="Barry K."/>
            <person name="Choi C."/>
            <person name="Cichocki N."/>
            <person name="Clum A."/>
            <person name="Copeland A."/>
            <person name="Hainaut M."/>
            <person name="Haridas S."/>
            <person name="Labutti K."/>
            <person name="Lindquist E."/>
            <person name="Lipzen A."/>
            <person name="Khouja H.-R."/>
            <person name="Murat C."/>
            <person name="Ohm R."/>
            <person name="Olson A."/>
            <person name="Spatafora J."/>
            <person name="Veneault-Fourrey C."/>
            <person name="Henrissat B."/>
            <person name="Grigoriev I."/>
            <person name="Martin F."/>
            <person name="Perotto S."/>
        </authorList>
    </citation>
    <scope>NUCLEOTIDE SEQUENCE [LARGE SCALE GENOMIC DNA]</scope>
    <source>
        <strain evidence="6 7">F</strain>
    </source>
</reference>
<keyword evidence="2" id="KW-0547">Nucleotide-binding</keyword>
<sequence length="604" mass="68735">MNISDKLRKHLAFSAAGVVRFPEHLDQYLNYDAADQLCRRVEPALWRSLSHPVPNPTWRIDGASFGTKYYATPLFLPPGFPPLRIDVDVPDQRDWPPELWGVLGASDSVHMHDQRVADLGISRYLILLLDNWSRDFPDFERFYRSLPFGSSIVVANIGLKISESRIRLNRNVDFPSHLLSIDTLQEMWKLKDELMPMAIDLIELRFVKRLYSSICLVEHNGKLMAFKSNTGSPSSIYHEIKVLLSLPPHPNIVGPPKVLVTISEDAHDGRGLVCGFLLDYYELGSLEAYLPRCRDSHSLSRRDQLRWSLELTSALIHIHSQTGMFYSDLKMDNILLRLIDGEMSIILVDFEQSRNLYTWAPPEIFYVECIAELSFRGLARNDGLTDQMMLEFRGVLEQYFASRGVTLPVLVQPMNYDNPDHGWYYPWLTSTMREQESGAVYCLGRALWCIFECVGNTSNILGMSHSHDSEPQHEFPTFTSRTPDSAQEFIKKCTAGAREWAGDGPLGLFRRGGKVYPRGRTGTMGEPIATVDETKEAIKKVWELEVAKAKAFLLAREKYGNGTAEADDMKLLGYLERPTLKDVLDFLRHLEVAGVETVEKGGWR</sequence>
<dbReference type="InterPro" id="IPR011009">
    <property type="entry name" value="Kinase-like_dom_sf"/>
</dbReference>
<dbReference type="PROSITE" id="PS00108">
    <property type="entry name" value="PROTEIN_KINASE_ST"/>
    <property type="match status" value="1"/>
</dbReference>
<dbReference type="SMART" id="SM00220">
    <property type="entry name" value="S_TKc"/>
    <property type="match status" value="1"/>
</dbReference>
<evidence type="ECO:0000256" key="2">
    <source>
        <dbReference type="ARBA" id="ARBA00022741"/>
    </source>
</evidence>
<dbReference type="GO" id="GO:0005524">
    <property type="term" value="F:ATP binding"/>
    <property type="evidence" value="ECO:0007669"/>
    <property type="project" value="UniProtKB-KW"/>
</dbReference>
<dbReference type="InterPro" id="IPR000719">
    <property type="entry name" value="Prot_kinase_dom"/>
</dbReference>
<dbReference type="Gene3D" id="1.10.510.10">
    <property type="entry name" value="Transferase(Phosphotransferase) domain 1"/>
    <property type="match status" value="1"/>
</dbReference>
<keyword evidence="7" id="KW-1185">Reference proteome</keyword>
<proteinExistence type="predicted"/>
<dbReference type="PROSITE" id="PS50011">
    <property type="entry name" value="PROTEIN_KINASE_DOM"/>
    <property type="match status" value="1"/>
</dbReference>
<keyword evidence="3" id="KW-0418">Kinase</keyword>
<gene>
    <name evidence="6" type="ORF">L207DRAFT_515340</name>
</gene>
<evidence type="ECO:0000259" key="5">
    <source>
        <dbReference type="PROSITE" id="PS50011"/>
    </source>
</evidence>
<dbReference type="Proteomes" id="UP000235786">
    <property type="component" value="Unassembled WGS sequence"/>
</dbReference>
<evidence type="ECO:0000256" key="4">
    <source>
        <dbReference type="ARBA" id="ARBA00022840"/>
    </source>
</evidence>
<evidence type="ECO:0000256" key="3">
    <source>
        <dbReference type="ARBA" id="ARBA00022777"/>
    </source>
</evidence>
<dbReference type="InterPro" id="IPR051681">
    <property type="entry name" value="Ser/Thr_Kinases-Pseudokinases"/>
</dbReference>
<dbReference type="SUPFAM" id="SSF56112">
    <property type="entry name" value="Protein kinase-like (PK-like)"/>
    <property type="match status" value="1"/>
</dbReference>
<dbReference type="PANTHER" id="PTHR44329:SF288">
    <property type="entry name" value="MITOGEN-ACTIVATED PROTEIN KINASE KINASE KINASE 20"/>
    <property type="match status" value="1"/>
</dbReference>
<dbReference type="STRING" id="1149755.A0A2J6REC6"/>
<dbReference type="OrthoDB" id="4062651at2759"/>
<evidence type="ECO:0000256" key="1">
    <source>
        <dbReference type="ARBA" id="ARBA00022679"/>
    </source>
</evidence>
<keyword evidence="4" id="KW-0067">ATP-binding</keyword>
<evidence type="ECO:0000313" key="7">
    <source>
        <dbReference type="Proteomes" id="UP000235786"/>
    </source>
</evidence>
<feature type="domain" description="Protein kinase" evidence="5">
    <location>
        <begin position="188"/>
        <end position="553"/>
    </location>
</feature>
<dbReference type="EMBL" id="KZ613950">
    <property type="protein sequence ID" value="PMD36864.1"/>
    <property type="molecule type" value="Genomic_DNA"/>
</dbReference>